<organism evidence="1 2">
    <name type="scientific">Piscirickettsia salmonis</name>
    <dbReference type="NCBI Taxonomy" id="1238"/>
    <lineage>
        <taxon>Bacteria</taxon>
        <taxon>Pseudomonadati</taxon>
        <taxon>Pseudomonadota</taxon>
        <taxon>Gammaproteobacteria</taxon>
        <taxon>Thiotrichales</taxon>
        <taxon>Piscirickettsiaceae</taxon>
        <taxon>Piscirickettsia</taxon>
    </lineage>
</organism>
<dbReference type="GO" id="GO:0016787">
    <property type="term" value="F:hydrolase activity"/>
    <property type="evidence" value="ECO:0007669"/>
    <property type="project" value="UniProtKB-KW"/>
</dbReference>
<dbReference type="EMBL" id="CP012510">
    <property type="protein sequence ID" value="ALB24432.1"/>
    <property type="molecule type" value="Genomic_DNA"/>
</dbReference>
<name>A0AAC8VL10_PISSA</name>
<dbReference type="RefSeq" id="WP_027242598.1">
    <property type="nucleotide sequence ID" value="NZ_CP012510.1"/>
</dbReference>
<dbReference type="Proteomes" id="UP000029558">
    <property type="component" value="Plasmid pPSB1-2"/>
</dbReference>
<reference evidence="1 2" key="1">
    <citation type="journal article" date="2014" name="Genome Announc.">
        <title>Comparative Genome Analysis of Two Isolates of the Fish Pathogen Piscirickettsia salmonis from Different Hosts Reveals Major Differences in Virulence-Associated Secretion Systems.</title>
        <authorList>
            <person name="Bohle H."/>
            <person name="Henriquez P."/>
            <person name="Grothusen H."/>
            <person name="Navas E."/>
            <person name="Sandoval A."/>
            <person name="Bustamante F."/>
            <person name="Bustos P."/>
            <person name="Mancilla M."/>
        </authorList>
    </citation>
    <scope>NUCLEOTIDE SEQUENCE [LARGE SCALE GENOMIC DNA]</scope>
    <source>
        <strain evidence="2">B1-32597</strain>
    </source>
</reference>
<sequence>MPTQKYLKKTRDLIGKFDSRIAHLQEEIDICAKYDHDLHRCLQEQKTQNLPLHQQYENLKEFSKSNYNPIAQSASRKLALLCKFRGILEKSTYDIGTAKKGLGSLNAIFSICRFSGGKYHYPKVFEAIGCGLFSKTKKLCSQARELLKERISVEAEAAQSAGKWRTASPVLNALQSFQVTSSAPSPEANVPGQP</sequence>
<evidence type="ECO:0000313" key="2">
    <source>
        <dbReference type="Proteomes" id="UP000029558"/>
    </source>
</evidence>
<dbReference type="AlphaFoldDB" id="A0AAC8VL10"/>
<keyword evidence="1" id="KW-0378">Hydrolase</keyword>
<accession>A0AAC8VL10</accession>
<proteinExistence type="predicted"/>
<geneLocation type="plasmid" evidence="1 2">
    <name>pPSB1-2</name>
</geneLocation>
<keyword evidence="1" id="KW-0614">Plasmid</keyword>
<gene>
    <name evidence="1" type="ORF">KU39_2p29</name>
</gene>
<evidence type="ECO:0000313" key="1">
    <source>
        <dbReference type="EMBL" id="ALB24432.1"/>
    </source>
</evidence>
<protein>
    <submittedName>
        <fullName evidence="1">Glycosyl hydrolase</fullName>
    </submittedName>
</protein>